<dbReference type="EMBL" id="JAYWIO010000004">
    <property type="protein sequence ID" value="KAK7267652.1"/>
    <property type="molecule type" value="Genomic_DNA"/>
</dbReference>
<evidence type="ECO:0000313" key="2">
    <source>
        <dbReference type="Proteomes" id="UP001372338"/>
    </source>
</evidence>
<dbReference type="AlphaFoldDB" id="A0AAN9I685"/>
<dbReference type="Proteomes" id="UP001372338">
    <property type="component" value="Unassembled WGS sequence"/>
</dbReference>
<proteinExistence type="predicted"/>
<evidence type="ECO:0000313" key="1">
    <source>
        <dbReference type="EMBL" id="KAK7267652.1"/>
    </source>
</evidence>
<sequence length="131" mass="14027">MVVNPCESPSVDDAVLKVRALCDDPNVIAMYELPGSDLSPHEALPVPFSAPLMDLTTSNLVDHDDSISFSSSVLVTPPSNDCVEVGAVDLALDEIVTTPTKNVKRNLESSFSESASVSTLGRKRQVKNNKK</sequence>
<protein>
    <submittedName>
        <fullName evidence="1">Uncharacterized protein</fullName>
    </submittedName>
</protein>
<organism evidence="1 2">
    <name type="scientific">Crotalaria pallida</name>
    <name type="common">Smooth rattlebox</name>
    <name type="synonym">Crotalaria striata</name>
    <dbReference type="NCBI Taxonomy" id="3830"/>
    <lineage>
        <taxon>Eukaryota</taxon>
        <taxon>Viridiplantae</taxon>
        <taxon>Streptophyta</taxon>
        <taxon>Embryophyta</taxon>
        <taxon>Tracheophyta</taxon>
        <taxon>Spermatophyta</taxon>
        <taxon>Magnoliopsida</taxon>
        <taxon>eudicotyledons</taxon>
        <taxon>Gunneridae</taxon>
        <taxon>Pentapetalae</taxon>
        <taxon>rosids</taxon>
        <taxon>fabids</taxon>
        <taxon>Fabales</taxon>
        <taxon>Fabaceae</taxon>
        <taxon>Papilionoideae</taxon>
        <taxon>50 kb inversion clade</taxon>
        <taxon>genistoids sensu lato</taxon>
        <taxon>core genistoids</taxon>
        <taxon>Crotalarieae</taxon>
        <taxon>Crotalaria</taxon>
    </lineage>
</organism>
<comment type="caution">
    <text evidence="1">The sequence shown here is derived from an EMBL/GenBank/DDBJ whole genome shotgun (WGS) entry which is preliminary data.</text>
</comment>
<name>A0AAN9I685_CROPI</name>
<reference evidence="1 2" key="1">
    <citation type="submission" date="2024-01" db="EMBL/GenBank/DDBJ databases">
        <title>The genomes of 5 underutilized Papilionoideae crops provide insights into root nodulation and disease resistanc.</title>
        <authorList>
            <person name="Yuan L."/>
        </authorList>
    </citation>
    <scope>NUCLEOTIDE SEQUENCE [LARGE SCALE GENOMIC DNA]</scope>
    <source>
        <strain evidence="1">ZHUSHIDOU_FW_LH</strain>
        <tissue evidence="1">Leaf</tissue>
    </source>
</reference>
<gene>
    <name evidence="1" type="ORF">RIF29_20330</name>
</gene>
<accession>A0AAN9I685</accession>
<keyword evidence="2" id="KW-1185">Reference proteome</keyword>